<feature type="domain" description="Methyltransferase type 11" evidence="1">
    <location>
        <begin position="51"/>
        <end position="146"/>
    </location>
</feature>
<dbReference type="CDD" id="cd02440">
    <property type="entry name" value="AdoMet_MTases"/>
    <property type="match status" value="1"/>
</dbReference>
<evidence type="ECO:0000259" key="1">
    <source>
        <dbReference type="Pfam" id="PF08241"/>
    </source>
</evidence>
<evidence type="ECO:0000313" key="2">
    <source>
        <dbReference type="EMBL" id="HGZ12145.1"/>
    </source>
</evidence>
<proteinExistence type="predicted"/>
<sequence length="282" mass="32355">MEKSWRLLDPSISRAATEPWYVSSRASTRDRYAKCLRLIRRHCPSPALSYDVGCAYGQFAARLAQLGGLVVGIDRLGDRIAHNRRAYSKVPNLSFLEGDFLTLDLPPKTADLVTALEILYYFAPEERVRLLKKVLTILKPGGYLLISNNTFCCPDGLSQEEFLEFVGQFFVVVETYSIYRGLYYRVELPLIHLLDEINYLKNLRIFSPHILGLNRQFYPGRINHLLLRPSRFLDQVALPFVRQAALFLLKSRILYGTLTFLGRTLLPEKSRTQLLVLAQKRA</sequence>
<name>A0A7C5EX55_9BACT</name>
<keyword evidence="2" id="KW-0489">Methyltransferase</keyword>
<dbReference type="GO" id="GO:0008757">
    <property type="term" value="F:S-adenosylmethionine-dependent methyltransferase activity"/>
    <property type="evidence" value="ECO:0007669"/>
    <property type="project" value="InterPro"/>
</dbReference>
<organism evidence="2">
    <name type="scientific">Desulfobacca acetoxidans</name>
    <dbReference type="NCBI Taxonomy" id="60893"/>
    <lineage>
        <taxon>Bacteria</taxon>
        <taxon>Pseudomonadati</taxon>
        <taxon>Thermodesulfobacteriota</taxon>
        <taxon>Desulfobaccia</taxon>
        <taxon>Desulfobaccales</taxon>
        <taxon>Desulfobaccaceae</taxon>
        <taxon>Desulfobacca</taxon>
    </lineage>
</organism>
<dbReference type="PANTHER" id="PTHR43861">
    <property type="entry name" value="TRANS-ACONITATE 2-METHYLTRANSFERASE-RELATED"/>
    <property type="match status" value="1"/>
</dbReference>
<gene>
    <name evidence="2" type="ORF">ENW48_08000</name>
</gene>
<dbReference type="Pfam" id="PF08241">
    <property type="entry name" value="Methyltransf_11"/>
    <property type="match status" value="1"/>
</dbReference>
<dbReference type="GO" id="GO:0032259">
    <property type="term" value="P:methylation"/>
    <property type="evidence" value="ECO:0007669"/>
    <property type="project" value="UniProtKB-KW"/>
</dbReference>
<protein>
    <submittedName>
        <fullName evidence="2">Class I SAM-dependent methyltransferase</fullName>
    </submittedName>
</protein>
<reference evidence="2" key="1">
    <citation type="journal article" date="2020" name="mSystems">
        <title>Genome- and Community-Level Interaction Insights into Carbon Utilization and Element Cycling Functions of Hydrothermarchaeota in Hydrothermal Sediment.</title>
        <authorList>
            <person name="Zhou Z."/>
            <person name="Liu Y."/>
            <person name="Xu W."/>
            <person name="Pan J."/>
            <person name="Luo Z.H."/>
            <person name="Li M."/>
        </authorList>
    </citation>
    <scope>NUCLEOTIDE SEQUENCE [LARGE SCALE GENOMIC DNA]</scope>
    <source>
        <strain evidence="2">SpSt-853</strain>
    </source>
</reference>
<dbReference type="InterPro" id="IPR013216">
    <property type="entry name" value="Methyltransf_11"/>
</dbReference>
<dbReference type="AlphaFoldDB" id="A0A7C5EX55"/>
<dbReference type="SUPFAM" id="SSF53335">
    <property type="entry name" value="S-adenosyl-L-methionine-dependent methyltransferases"/>
    <property type="match status" value="1"/>
</dbReference>
<accession>A0A7C5EX55</accession>
<dbReference type="Gene3D" id="3.40.50.150">
    <property type="entry name" value="Vaccinia Virus protein VP39"/>
    <property type="match status" value="1"/>
</dbReference>
<comment type="caution">
    <text evidence="2">The sequence shown here is derived from an EMBL/GenBank/DDBJ whole genome shotgun (WGS) entry which is preliminary data.</text>
</comment>
<dbReference type="InterPro" id="IPR029063">
    <property type="entry name" value="SAM-dependent_MTases_sf"/>
</dbReference>
<dbReference type="EMBL" id="DTKJ01000055">
    <property type="protein sequence ID" value="HGZ12145.1"/>
    <property type="molecule type" value="Genomic_DNA"/>
</dbReference>
<keyword evidence="2" id="KW-0808">Transferase</keyword>